<keyword evidence="2" id="KW-0472">Membrane</keyword>
<dbReference type="EMBL" id="MOOB01000085">
    <property type="protein sequence ID" value="OQE73953.1"/>
    <property type="molecule type" value="Genomic_DNA"/>
</dbReference>
<keyword evidence="5" id="KW-1185">Reference proteome</keyword>
<feature type="transmembrane region" description="Helical" evidence="2">
    <location>
        <begin position="120"/>
        <end position="143"/>
    </location>
</feature>
<dbReference type="Pfam" id="PF24802">
    <property type="entry name" value="DUF7703"/>
    <property type="match status" value="1"/>
</dbReference>
<feature type="transmembrane region" description="Helical" evidence="2">
    <location>
        <begin position="20"/>
        <end position="41"/>
    </location>
</feature>
<evidence type="ECO:0000313" key="4">
    <source>
        <dbReference type="EMBL" id="OQE73953.1"/>
    </source>
</evidence>
<dbReference type="PANTHER" id="PTHR36182">
    <property type="entry name" value="PROTEIN, PUTATIVE (AFU_ORTHOLOGUE AFUA_6G10930)-RELATED"/>
    <property type="match status" value="1"/>
</dbReference>
<dbReference type="Gene3D" id="2.70.50.70">
    <property type="match status" value="1"/>
</dbReference>
<dbReference type="Proteomes" id="UP000191691">
    <property type="component" value="Unassembled WGS sequence"/>
</dbReference>
<evidence type="ECO:0000313" key="5">
    <source>
        <dbReference type="Proteomes" id="UP000191691"/>
    </source>
</evidence>
<gene>
    <name evidence="4" type="ORF">PENNAL_c0085G00446</name>
</gene>
<proteinExistence type="predicted"/>
<feature type="domain" description="DUF7703" evidence="3">
    <location>
        <begin position="13"/>
        <end position="146"/>
    </location>
</feature>
<reference evidence="5" key="1">
    <citation type="journal article" date="2017" name="Nat. Microbiol.">
        <title>Global analysis of biosynthetic gene clusters reveals vast potential of secondary metabolite production in Penicillium species.</title>
        <authorList>
            <person name="Nielsen J.C."/>
            <person name="Grijseels S."/>
            <person name="Prigent S."/>
            <person name="Ji B."/>
            <person name="Dainat J."/>
            <person name="Nielsen K.F."/>
            <person name="Frisvad J.C."/>
            <person name="Workman M."/>
            <person name="Nielsen J."/>
        </authorList>
    </citation>
    <scope>NUCLEOTIDE SEQUENCE [LARGE SCALE GENOMIC DNA]</scope>
    <source>
        <strain evidence="5">IBT 13039</strain>
    </source>
</reference>
<sequence>MDTLMTSLPPNVGAILMENISIIQIVSMFSIGAYNALETGIVTFDTFKRYRGLYFWSMQFASWGILLHAIPAMARFVSQASNLPTSIPFMIGWYAMVTGQAVVLYSRLHLVISDMRKVQWVLWMIITNAFILHIPMTVFFFGFNRGDARFARPAAIFDRIQSTGDFNVPTEEATYRTGSNNIIKLLGSATHGGGSCQVSLTSDREPTINSEWKVIKSYEGGCPAKVPWNLNGSAESDHSLQLHFAIPEGIAPGKYTLAWTWFNWVGNREMYMNCAPITVANDSPSNSSDHMPKQSPAFPPMFLANVNGCMKRENVDVRFPWPGSIVEYNGDSKNRPPESEPVCTGNPTFGPIPITDPADTGETESSRSSSCSCGCQGK</sequence>
<accession>A0A1V6XFP1</accession>
<comment type="caution">
    <text evidence="4">The sequence shown here is derived from an EMBL/GenBank/DDBJ whole genome shotgun (WGS) entry which is preliminary data.</text>
</comment>
<dbReference type="AlphaFoldDB" id="A0A1V6XFP1"/>
<name>A0A1V6XFP1_PENNA</name>
<feature type="region of interest" description="Disordered" evidence="1">
    <location>
        <begin position="329"/>
        <end position="378"/>
    </location>
</feature>
<dbReference type="STRING" id="60175.A0A1V6XFP1"/>
<dbReference type="InterPro" id="IPR056120">
    <property type="entry name" value="DUF7703"/>
</dbReference>
<dbReference type="PANTHER" id="PTHR36182:SF2">
    <property type="entry name" value="LYTIC POLYSACCHARIDE MONOOXYGENASE"/>
    <property type="match status" value="1"/>
</dbReference>
<evidence type="ECO:0000259" key="3">
    <source>
        <dbReference type="Pfam" id="PF24802"/>
    </source>
</evidence>
<organism evidence="4 5">
    <name type="scientific">Penicillium nalgiovense</name>
    <dbReference type="NCBI Taxonomy" id="60175"/>
    <lineage>
        <taxon>Eukaryota</taxon>
        <taxon>Fungi</taxon>
        <taxon>Dikarya</taxon>
        <taxon>Ascomycota</taxon>
        <taxon>Pezizomycotina</taxon>
        <taxon>Eurotiomycetes</taxon>
        <taxon>Eurotiomycetidae</taxon>
        <taxon>Eurotiales</taxon>
        <taxon>Aspergillaceae</taxon>
        <taxon>Penicillium</taxon>
    </lineage>
</organism>
<feature type="transmembrane region" description="Helical" evidence="2">
    <location>
        <begin position="86"/>
        <end position="108"/>
    </location>
</feature>
<evidence type="ECO:0000256" key="2">
    <source>
        <dbReference type="SAM" id="Phobius"/>
    </source>
</evidence>
<keyword evidence="2" id="KW-0812">Transmembrane</keyword>
<feature type="transmembrane region" description="Helical" evidence="2">
    <location>
        <begin position="53"/>
        <end position="74"/>
    </location>
</feature>
<evidence type="ECO:0000256" key="1">
    <source>
        <dbReference type="SAM" id="MobiDB-lite"/>
    </source>
</evidence>
<protein>
    <recommendedName>
        <fullName evidence="3">DUF7703 domain-containing protein</fullName>
    </recommendedName>
</protein>
<keyword evidence="2" id="KW-1133">Transmembrane helix</keyword>